<dbReference type="RefSeq" id="WP_074315312.1">
    <property type="nucleotide sequence ID" value="NZ_FSQT01000002.1"/>
</dbReference>
<dbReference type="OrthoDB" id="3430849at2"/>
<reference evidence="4" key="1">
    <citation type="submission" date="2016-12" db="EMBL/GenBank/DDBJ databases">
        <authorList>
            <person name="Varghese N."/>
            <person name="Submissions S."/>
        </authorList>
    </citation>
    <scope>NUCLEOTIDE SEQUENCE [LARGE SCALE GENOMIC DNA]</scope>
    <source>
        <strain evidence="4">DSM 45599</strain>
    </source>
</reference>
<evidence type="ECO:0000256" key="1">
    <source>
        <dbReference type="SAM" id="MobiDB-lite"/>
    </source>
</evidence>
<keyword evidence="4" id="KW-1185">Reference proteome</keyword>
<evidence type="ECO:0000313" key="3">
    <source>
        <dbReference type="EMBL" id="SIN26130.1"/>
    </source>
</evidence>
<accession>A0A1N5ZWT2</accession>
<dbReference type="AlphaFoldDB" id="A0A1N5ZWT2"/>
<feature type="signal peptide" evidence="2">
    <location>
        <begin position="1"/>
        <end position="25"/>
    </location>
</feature>
<dbReference type="Proteomes" id="UP000185124">
    <property type="component" value="Unassembled WGS sequence"/>
</dbReference>
<feature type="chain" id="PRO_5012207197" description="DUF4352 domain-containing protein" evidence="2">
    <location>
        <begin position="26"/>
        <end position="190"/>
    </location>
</feature>
<organism evidence="3 4">
    <name type="scientific">Micromonospora cremea</name>
    <dbReference type="NCBI Taxonomy" id="709881"/>
    <lineage>
        <taxon>Bacteria</taxon>
        <taxon>Bacillati</taxon>
        <taxon>Actinomycetota</taxon>
        <taxon>Actinomycetes</taxon>
        <taxon>Micromonosporales</taxon>
        <taxon>Micromonosporaceae</taxon>
        <taxon>Micromonospora</taxon>
    </lineage>
</organism>
<name>A0A1N5ZWT2_9ACTN</name>
<sequence length="190" mass="19027">MTKRLVRLAAVAAGVAAVLAGAAWAVASAPPPDAGPGRLALPDGGVVAVDQVVSAARPRHAMPGMGTDADPVAEGERRVSIDVTLRASADQPLAYAVDRFSLQVPGAIARKPHRSVLPGTRLPADTQLSGTLIFDVPVEATNGVLAYHGGGSTEVVLPPEAARTPAADDPANHGPGHGGPTAASPATNDK</sequence>
<protein>
    <recommendedName>
        <fullName evidence="5">DUF4352 domain-containing protein</fullName>
    </recommendedName>
</protein>
<evidence type="ECO:0000313" key="4">
    <source>
        <dbReference type="Proteomes" id="UP000185124"/>
    </source>
</evidence>
<dbReference type="STRING" id="709881.SAMN04489832_4562"/>
<dbReference type="EMBL" id="FSQT01000002">
    <property type="protein sequence ID" value="SIN26130.1"/>
    <property type="molecule type" value="Genomic_DNA"/>
</dbReference>
<feature type="region of interest" description="Disordered" evidence="1">
    <location>
        <begin position="158"/>
        <end position="190"/>
    </location>
</feature>
<evidence type="ECO:0008006" key="5">
    <source>
        <dbReference type="Google" id="ProtNLM"/>
    </source>
</evidence>
<evidence type="ECO:0000256" key="2">
    <source>
        <dbReference type="SAM" id="SignalP"/>
    </source>
</evidence>
<proteinExistence type="predicted"/>
<gene>
    <name evidence="3" type="ORF">SAMN04489832_4562</name>
</gene>
<keyword evidence="2" id="KW-0732">Signal</keyword>